<dbReference type="PANTHER" id="PTHR13044">
    <property type="entry name" value="ACTIVATING TRANSCRIPTION FACTOR ATF 4/5"/>
    <property type="match status" value="1"/>
</dbReference>
<dbReference type="Proteomes" id="UP000631181">
    <property type="component" value="Unassembled WGS sequence"/>
</dbReference>
<dbReference type="SMART" id="SM00338">
    <property type="entry name" value="BRLZ"/>
    <property type="match status" value="1"/>
</dbReference>
<protein>
    <submittedName>
        <fullName evidence="8">BZIP transcription factor</fullName>
    </submittedName>
</protein>
<dbReference type="AlphaFoldDB" id="A0A8J8W044"/>
<feature type="compositionally biased region" description="Polar residues" evidence="6">
    <location>
        <begin position="204"/>
        <end position="215"/>
    </location>
</feature>
<evidence type="ECO:0000256" key="5">
    <source>
        <dbReference type="ARBA" id="ARBA00023242"/>
    </source>
</evidence>
<reference evidence="8" key="1">
    <citation type="journal article" date="2020" name="Front. Microbiol.">
        <title>Gene regulatory networks of Penicillium echinulatum 2HH and Penicillium oxalicum 114-2 inferred by a computational biology approach.</title>
        <authorList>
            <person name="Lenz A.R."/>
            <person name="Galan-Vasquez E."/>
            <person name="Balbinot E."/>
            <person name="De Abreu F.P."/>
            <person name="De Oliveira N.S."/>
            <person name="Da Rosa L.O."/>
            <person name="De Avila E Silva S."/>
            <person name="Camassola M."/>
            <person name="Dillon A.J.P."/>
            <person name="Perez-Rueda E."/>
        </authorList>
    </citation>
    <scope>NUCLEOTIDE SEQUENCE</scope>
    <source>
        <strain evidence="8">S1M29</strain>
    </source>
</reference>
<dbReference type="EMBL" id="WIWV01000063">
    <property type="protein sequence ID" value="KAF7715283.1"/>
    <property type="molecule type" value="Genomic_DNA"/>
</dbReference>
<feature type="region of interest" description="Disordered" evidence="6">
    <location>
        <begin position="181"/>
        <end position="274"/>
    </location>
</feature>
<dbReference type="Gene3D" id="1.20.5.170">
    <property type="match status" value="1"/>
</dbReference>
<dbReference type="GO" id="GO:0001228">
    <property type="term" value="F:DNA-binding transcription activator activity, RNA polymerase II-specific"/>
    <property type="evidence" value="ECO:0007669"/>
    <property type="project" value="TreeGrafter"/>
</dbReference>
<feature type="domain" description="BZIP" evidence="7">
    <location>
        <begin position="246"/>
        <end position="309"/>
    </location>
</feature>
<evidence type="ECO:0000256" key="4">
    <source>
        <dbReference type="ARBA" id="ARBA00023163"/>
    </source>
</evidence>
<dbReference type="PANTHER" id="PTHR13044:SF38">
    <property type="entry name" value="BZIP DOMAIN-CONTAINING PROTEIN"/>
    <property type="match status" value="1"/>
</dbReference>
<evidence type="ECO:0000313" key="8">
    <source>
        <dbReference type="EMBL" id="KAF7715283.1"/>
    </source>
</evidence>
<evidence type="ECO:0000259" key="7">
    <source>
        <dbReference type="PROSITE" id="PS50217"/>
    </source>
</evidence>
<sequence length="310" mass="33863">MFHCKYSQSGPWLIAFNLICPDLAVRPRAKMSHHESATAIVQSVITIPLCRIPSCRPPFAPAPWPPSCSASSSGSPPLSRAPSDVLVDSLLHGNPHDGHSFNHFVPFDPSFAAIPSSSTFSSSSSPSTPLDGVSTSLPYTTTYDPFPASQPSDLWAEPCLSSMPTDWTTYAHDLSMPQPALTRFHDSPPMTTDGWSYGVPQPPSLGSLSDRGSNDSCSPPLSLGASPSSPPTSQNSHSDETTPRVDRSRIEKRRLNTLAARRSRQRRVDRMKDLEDELEAMRRERDELKLKVSRLEGETEALKGLLSRKG</sequence>
<comment type="subcellular location">
    <subcellularLocation>
        <location evidence="1">Nucleus</location>
    </subcellularLocation>
</comment>
<evidence type="ECO:0000256" key="3">
    <source>
        <dbReference type="ARBA" id="ARBA00023125"/>
    </source>
</evidence>
<keyword evidence="3" id="KW-0238">DNA-binding</keyword>
<keyword evidence="5" id="KW-0539">Nucleus</keyword>
<name>A0A8J8W044_9EURO</name>
<dbReference type="GO" id="GO:0005634">
    <property type="term" value="C:nucleus"/>
    <property type="evidence" value="ECO:0007669"/>
    <property type="project" value="UniProtKB-SubCell"/>
</dbReference>
<dbReference type="OrthoDB" id="2257100at2759"/>
<feature type="compositionally biased region" description="Basic and acidic residues" evidence="6">
    <location>
        <begin position="237"/>
        <end position="249"/>
    </location>
</feature>
<dbReference type="InterPro" id="IPR046347">
    <property type="entry name" value="bZIP_sf"/>
</dbReference>
<feature type="compositionally biased region" description="Low complexity" evidence="6">
    <location>
        <begin position="216"/>
        <end position="233"/>
    </location>
</feature>
<gene>
    <name evidence="8" type="ORF">PECM_007217</name>
</gene>
<keyword evidence="4" id="KW-0804">Transcription</keyword>
<proteinExistence type="predicted"/>
<dbReference type="GO" id="GO:0000977">
    <property type="term" value="F:RNA polymerase II transcription regulatory region sequence-specific DNA binding"/>
    <property type="evidence" value="ECO:0007669"/>
    <property type="project" value="TreeGrafter"/>
</dbReference>
<evidence type="ECO:0000256" key="1">
    <source>
        <dbReference type="ARBA" id="ARBA00004123"/>
    </source>
</evidence>
<accession>A0A8J8W044</accession>
<dbReference type="Pfam" id="PF07716">
    <property type="entry name" value="bZIP_2"/>
    <property type="match status" value="1"/>
</dbReference>
<comment type="caution">
    <text evidence="8">The sequence shown here is derived from an EMBL/GenBank/DDBJ whole genome shotgun (WGS) entry which is preliminary data.</text>
</comment>
<evidence type="ECO:0000313" key="9">
    <source>
        <dbReference type="Proteomes" id="UP000631181"/>
    </source>
</evidence>
<evidence type="ECO:0000256" key="2">
    <source>
        <dbReference type="ARBA" id="ARBA00023015"/>
    </source>
</evidence>
<dbReference type="SUPFAM" id="SSF57959">
    <property type="entry name" value="Leucine zipper domain"/>
    <property type="match status" value="1"/>
</dbReference>
<dbReference type="InterPro" id="IPR004827">
    <property type="entry name" value="bZIP"/>
</dbReference>
<dbReference type="PROSITE" id="PS50217">
    <property type="entry name" value="BZIP"/>
    <property type="match status" value="1"/>
</dbReference>
<keyword evidence="9" id="KW-1185">Reference proteome</keyword>
<organism evidence="8 9">
    <name type="scientific">Penicillium ucsense</name>
    <dbReference type="NCBI Taxonomy" id="2839758"/>
    <lineage>
        <taxon>Eukaryota</taxon>
        <taxon>Fungi</taxon>
        <taxon>Dikarya</taxon>
        <taxon>Ascomycota</taxon>
        <taxon>Pezizomycotina</taxon>
        <taxon>Eurotiomycetes</taxon>
        <taxon>Eurotiomycetidae</taxon>
        <taxon>Eurotiales</taxon>
        <taxon>Aspergillaceae</taxon>
        <taxon>Penicillium</taxon>
    </lineage>
</organism>
<keyword evidence="2" id="KW-0805">Transcription regulation</keyword>
<evidence type="ECO:0000256" key="6">
    <source>
        <dbReference type="SAM" id="MobiDB-lite"/>
    </source>
</evidence>